<dbReference type="EMBL" id="NBNE01009897">
    <property type="protein sequence ID" value="OWY97959.1"/>
    <property type="molecule type" value="Genomic_DNA"/>
</dbReference>
<reference evidence="3" key="1">
    <citation type="submission" date="2017-03" db="EMBL/GenBank/DDBJ databases">
        <title>Phytopthora megakarya and P. palmivora, two closely related causual agents of cacao black pod achieved similar genome size and gene model numbers by different mechanisms.</title>
        <authorList>
            <person name="Ali S."/>
            <person name="Shao J."/>
            <person name="Larry D.J."/>
            <person name="Kronmiller B."/>
            <person name="Shen D."/>
            <person name="Strem M.D."/>
            <person name="Melnick R.L."/>
            <person name="Guiltinan M.J."/>
            <person name="Tyler B.M."/>
            <person name="Meinhardt L.W."/>
            <person name="Bailey B.A."/>
        </authorList>
    </citation>
    <scope>NUCLEOTIDE SEQUENCE [LARGE SCALE GENOMIC DNA]</scope>
    <source>
        <strain evidence="3">zdho120</strain>
    </source>
</reference>
<accession>A0A225V0K1</accession>
<evidence type="ECO:0000256" key="1">
    <source>
        <dbReference type="SAM" id="MobiDB-lite"/>
    </source>
</evidence>
<sequence>MSDLDDAPVFHPSDASQASSSSATATLQPEDFVPHDCWVCASGTERPSMPPHSAVDIPAVGDYVPSITVDGLVQDATALEHETHVLRRRLELSTALNTGLAAHASVLHDRIDAQHDRAREGYYLGVLASMVRSTASLQDALTAAQTRVAELTAQLDSSPALSAPTTDAPGVEAATQTTIVSSSSATQTTVVSSMEAETQTEADLTQSLRRDLAQASDELAVARTAHVPLQTDLRRVNALLVAHAEEHQRDVTRIRDLEEAVSVADSARVTAQAELGEAREEVQPLSECADLFRTALLSAQRVAARRRQEDEALAAQLTARLTASERTLAETRRESEARVARLEGIINDSDRTYNDRTATWRRLLREARVGREIARRVRDTLTSRLSTLVTSIGGTMDSVALVRSLEATMEAPCTQPSPSRRCDRTTSHVGDHSVRCFRSRVSSVFHTEVVDPARDSYNHYPSTTTLVAPTPVTSTPVVSSASSSAAKPVTTPSPSKPAVALASSSTPTSAAMLTAASTTPTTAASTPPTPVPVVSSTSTTTTSASAESSVPGRPRTSGPGGPSLLRRAGTNSAALRRSTRSSMIVDTAATDSALSTSIGEQATNGDSLGPLGTRSRPIALPVSEDDDSEIGPPPRQRRCISPPCSDPGSPSPFGLHHGTRHPSPLSSVAWLDLP</sequence>
<evidence type="ECO:0000313" key="3">
    <source>
        <dbReference type="Proteomes" id="UP000198211"/>
    </source>
</evidence>
<proteinExistence type="predicted"/>
<feature type="region of interest" description="Disordered" evidence="1">
    <location>
        <begin position="469"/>
        <end position="502"/>
    </location>
</feature>
<dbReference type="Proteomes" id="UP000198211">
    <property type="component" value="Unassembled WGS sequence"/>
</dbReference>
<comment type="caution">
    <text evidence="2">The sequence shown here is derived from an EMBL/GenBank/DDBJ whole genome shotgun (WGS) entry which is preliminary data.</text>
</comment>
<keyword evidence="3" id="KW-1185">Reference proteome</keyword>
<feature type="region of interest" description="Disordered" evidence="1">
    <location>
        <begin position="1"/>
        <end position="26"/>
    </location>
</feature>
<name>A0A225V0K1_9STRA</name>
<organism evidence="2 3">
    <name type="scientific">Phytophthora megakarya</name>
    <dbReference type="NCBI Taxonomy" id="4795"/>
    <lineage>
        <taxon>Eukaryota</taxon>
        <taxon>Sar</taxon>
        <taxon>Stramenopiles</taxon>
        <taxon>Oomycota</taxon>
        <taxon>Peronosporomycetes</taxon>
        <taxon>Peronosporales</taxon>
        <taxon>Peronosporaceae</taxon>
        <taxon>Phytophthora</taxon>
    </lineage>
</organism>
<dbReference type="AlphaFoldDB" id="A0A225V0K1"/>
<feature type="compositionally biased region" description="Low complexity" evidence="1">
    <location>
        <begin position="13"/>
        <end position="25"/>
    </location>
</feature>
<protein>
    <submittedName>
        <fullName evidence="2">Uncharacterized protein</fullName>
    </submittedName>
</protein>
<feature type="region of interest" description="Disordered" evidence="1">
    <location>
        <begin position="515"/>
        <end position="674"/>
    </location>
</feature>
<feature type="compositionally biased region" description="Polar residues" evidence="1">
    <location>
        <begin position="580"/>
        <end position="606"/>
    </location>
</feature>
<gene>
    <name evidence="2" type="ORF">PHMEG_00031393</name>
</gene>
<feature type="compositionally biased region" description="Low complexity" evidence="1">
    <location>
        <begin position="515"/>
        <end position="557"/>
    </location>
</feature>
<dbReference type="STRING" id="4795.A0A225V0K1"/>
<evidence type="ECO:0000313" key="2">
    <source>
        <dbReference type="EMBL" id="OWY97959.1"/>
    </source>
</evidence>
<feature type="compositionally biased region" description="Low complexity" evidence="1">
    <location>
        <begin position="641"/>
        <end position="652"/>
    </location>
</feature>